<proteinExistence type="predicted"/>
<dbReference type="EMBL" id="KQ981145">
    <property type="protein sequence ID" value="KYN09115.1"/>
    <property type="molecule type" value="Genomic_DNA"/>
</dbReference>
<dbReference type="InterPro" id="IPR036691">
    <property type="entry name" value="Endo/exonu/phosph_ase_sf"/>
</dbReference>
<evidence type="ECO:0000259" key="1">
    <source>
        <dbReference type="Pfam" id="PF14529"/>
    </source>
</evidence>
<feature type="domain" description="Endonuclease/exonuclease/phosphatase" evidence="1">
    <location>
        <begin position="14"/>
        <end position="107"/>
    </location>
</feature>
<dbReference type="Pfam" id="PF14529">
    <property type="entry name" value="Exo_endo_phos_2"/>
    <property type="match status" value="1"/>
</dbReference>
<dbReference type="PANTHER" id="PTHR33273">
    <property type="entry name" value="DOMAIN-CONTAINING PROTEIN, PUTATIVE-RELATED"/>
    <property type="match status" value="1"/>
</dbReference>
<evidence type="ECO:0000313" key="3">
    <source>
        <dbReference type="Proteomes" id="UP000078492"/>
    </source>
</evidence>
<dbReference type="InterPro" id="IPR005135">
    <property type="entry name" value="Endo/exonuclease/phosphatase"/>
</dbReference>
<dbReference type="STRING" id="471704.A0A151IR42"/>
<dbReference type="GO" id="GO:0003824">
    <property type="term" value="F:catalytic activity"/>
    <property type="evidence" value="ECO:0007669"/>
    <property type="project" value="InterPro"/>
</dbReference>
<dbReference type="Proteomes" id="UP000078492">
    <property type="component" value="Unassembled WGS sequence"/>
</dbReference>
<evidence type="ECO:0000313" key="2">
    <source>
        <dbReference type="EMBL" id="KYN09115.1"/>
    </source>
</evidence>
<dbReference type="Gene3D" id="3.60.10.10">
    <property type="entry name" value="Endonuclease/exonuclease/phosphatase"/>
    <property type="match status" value="1"/>
</dbReference>
<sequence length="297" mass="34344">MDTPVSFYRSLFGALHSTKHFLILGDFNAHHSAWGCRRRSLAGVRLLRAVEEMDLVILNDGGTPTLLHPSLGAFSVIDLVIASPQLASLCEVSMEADTYGSDHYPIITTLGAQVCLTSRFRYRISLSKEQLQLYYHNLSTKANSLSSRNREDVLELYDSFVNDVLTEARDFLPKDKRFPRSIVWRAKWDLPPWWNSECSDVIGRRREAVRLFFSRVHRECSKKLQEQKRTGWREFVGKFNSKTPSRQIWGLIKSFKGRAAAISSNIDSQDLRRISSEMINKLVRHQLTWIELDRLRR</sequence>
<gene>
    <name evidence="2" type="ORF">ALC57_18746</name>
</gene>
<reference evidence="2 3" key="1">
    <citation type="submission" date="2015-09" db="EMBL/GenBank/DDBJ databases">
        <title>Trachymyrmex cornetzi WGS genome.</title>
        <authorList>
            <person name="Nygaard S."/>
            <person name="Hu H."/>
            <person name="Boomsma J."/>
            <person name="Zhang G."/>
        </authorList>
    </citation>
    <scope>NUCLEOTIDE SEQUENCE [LARGE SCALE GENOMIC DNA]</scope>
    <source>
        <strain evidence="2">Tcor2-1</strain>
        <tissue evidence="2">Whole body</tissue>
    </source>
</reference>
<keyword evidence="3" id="KW-1185">Reference proteome</keyword>
<name>A0A151IR42_9HYME</name>
<dbReference type="AlphaFoldDB" id="A0A151IR42"/>
<protein>
    <recommendedName>
        <fullName evidence="1">Endonuclease/exonuclease/phosphatase domain-containing protein</fullName>
    </recommendedName>
</protein>
<organism evidence="2 3">
    <name type="scientific">Trachymyrmex cornetzi</name>
    <dbReference type="NCBI Taxonomy" id="471704"/>
    <lineage>
        <taxon>Eukaryota</taxon>
        <taxon>Metazoa</taxon>
        <taxon>Ecdysozoa</taxon>
        <taxon>Arthropoda</taxon>
        <taxon>Hexapoda</taxon>
        <taxon>Insecta</taxon>
        <taxon>Pterygota</taxon>
        <taxon>Neoptera</taxon>
        <taxon>Endopterygota</taxon>
        <taxon>Hymenoptera</taxon>
        <taxon>Apocrita</taxon>
        <taxon>Aculeata</taxon>
        <taxon>Formicoidea</taxon>
        <taxon>Formicidae</taxon>
        <taxon>Myrmicinae</taxon>
        <taxon>Trachymyrmex</taxon>
    </lineage>
</organism>
<accession>A0A151IR42</accession>
<dbReference type="PANTHER" id="PTHR33273:SF4">
    <property type="entry name" value="ENDONUCLEASE_EXONUCLEASE_PHOSPHATASE DOMAIN-CONTAINING PROTEIN"/>
    <property type="match status" value="1"/>
</dbReference>
<dbReference type="SUPFAM" id="SSF56219">
    <property type="entry name" value="DNase I-like"/>
    <property type="match status" value="1"/>
</dbReference>